<evidence type="ECO:0000256" key="1">
    <source>
        <dbReference type="ARBA" id="ARBA00007150"/>
    </source>
</evidence>
<comment type="subcellular location">
    <subcellularLocation>
        <location evidence="7">Cell membrane</location>
        <topology evidence="7">Multi-pass membrane protein</topology>
    </subcellularLocation>
</comment>
<name>A0AAW4FSU7_9HYPH</name>
<protein>
    <recommendedName>
        <fullName evidence="7">Phosphatidylglycerol--prolipoprotein diacylglyceryl transferase</fullName>
        <ecNumber evidence="7">2.5.1.145</ecNumber>
    </recommendedName>
</protein>
<accession>A0AAW4FSU7</accession>
<comment type="catalytic activity">
    <reaction evidence="7">
        <text>L-cysteinyl-[prolipoprotein] + a 1,2-diacyl-sn-glycero-3-phospho-(1'-sn-glycerol) = an S-1,2-diacyl-sn-glyceryl-L-cysteinyl-[prolipoprotein] + sn-glycerol 1-phosphate + H(+)</text>
        <dbReference type="Rhea" id="RHEA:56712"/>
        <dbReference type="Rhea" id="RHEA-COMP:14679"/>
        <dbReference type="Rhea" id="RHEA-COMP:14680"/>
        <dbReference type="ChEBI" id="CHEBI:15378"/>
        <dbReference type="ChEBI" id="CHEBI:29950"/>
        <dbReference type="ChEBI" id="CHEBI:57685"/>
        <dbReference type="ChEBI" id="CHEBI:64716"/>
        <dbReference type="ChEBI" id="CHEBI:140658"/>
        <dbReference type="EC" id="2.5.1.145"/>
    </reaction>
</comment>
<dbReference type="EC" id="2.5.1.145" evidence="7"/>
<keyword evidence="4 7" id="KW-0812">Transmembrane</keyword>
<evidence type="ECO:0000313" key="8">
    <source>
        <dbReference type="EMBL" id="MBM3094450.1"/>
    </source>
</evidence>
<feature type="transmembrane region" description="Helical" evidence="7">
    <location>
        <begin position="133"/>
        <end position="152"/>
    </location>
</feature>
<dbReference type="GO" id="GO:0008961">
    <property type="term" value="F:phosphatidylglycerol-prolipoprotein diacylglyceryl transferase activity"/>
    <property type="evidence" value="ECO:0007669"/>
    <property type="project" value="UniProtKB-UniRule"/>
</dbReference>
<dbReference type="InterPro" id="IPR001640">
    <property type="entry name" value="Lgt"/>
</dbReference>
<dbReference type="GO" id="GO:0042158">
    <property type="term" value="P:lipoprotein biosynthetic process"/>
    <property type="evidence" value="ECO:0007669"/>
    <property type="project" value="UniProtKB-UniRule"/>
</dbReference>
<keyword evidence="2 7" id="KW-1003">Cell membrane</keyword>
<feature type="transmembrane region" description="Helical" evidence="7">
    <location>
        <begin position="106"/>
        <end position="127"/>
    </location>
</feature>
<evidence type="ECO:0000256" key="6">
    <source>
        <dbReference type="ARBA" id="ARBA00023136"/>
    </source>
</evidence>
<feature type="binding site" evidence="7">
    <location>
        <position position="154"/>
    </location>
    <ligand>
        <name>a 1,2-diacyl-sn-glycero-3-phospho-(1'-sn-glycerol)</name>
        <dbReference type="ChEBI" id="CHEBI:64716"/>
    </ligand>
</feature>
<sequence length="281" mass="30769">METIATRLAILPFPQIDPVIFQIGPLAVHWYGLAYVAGILIGWYYARRLVQNTSLWRNGEPAATLAQLDDFLLWAAGGIVLGGRIGYILFYDLGSVLENPIRALEIWNGGMSFHGGFLGTTIAMIVFARRNGIAIWSMFDIVATVVPIGLFFGRIANFINGELWGRLSSMPWAMVFPTGGPFARHPSQLYEAALEGLVLLTVIAWFIYRRHALKSPGLVTGIFVLGYAASRIFVEFFREPDAQIGYLAGGWLTMGMLLSLPMALAGIWAIARACRAAVAAA</sequence>
<dbReference type="GO" id="GO:0005886">
    <property type="term" value="C:plasma membrane"/>
    <property type="evidence" value="ECO:0007669"/>
    <property type="project" value="UniProtKB-SubCell"/>
</dbReference>
<keyword evidence="6 7" id="KW-0472">Membrane</keyword>
<proteinExistence type="inferred from homology"/>
<keyword evidence="9" id="KW-1185">Reference proteome</keyword>
<dbReference type="RefSeq" id="WP_025427920.1">
    <property type="nucleotide sequence ID" value="NZ_CP083370.1"/>
</dbReference>
<comment type="caution">
    <text evidence="8">The sequence shown here is derived from an EMBL/GenBank/DDBJ whole genome shotgun (WGS) entry which is preliminary data.</text>
</comment>
<organism evidence="8 9">
    <name type="scientific">Ensifer canadensis</name>
    <dbReference type="NCBI Taxonomy" id="555315"/>
    <lineage>
        <taxon>Bacteria</taxon>
        <taxon>Pseudomonadati</taxon>
        <taxon>Pseudomonadota</taxon>
        <taxon>Alphaproteobacteria</taxon>
        <taxon>Hyphomicrobiales</taxon>
        <taxon>Rhizobiaceae</taxon>
        <taxon>Sinorhizobium/Ensifer group</taxon>
        <taxon>Ensifer</taxon>
    </lineage>
</organism>
<feature type="transmembrane region" description="Helical" evidence="7">
    <location>
        <begin position="215"/>
        <end position="234"/>
    </location>
</feature>
<feature type="transmembrane region" description="Helical" evidence="7">
    <location>
        <begin position="246"/>
        <end position="271"/>
    </location>
</feature>
<comment type="pathway">
    <text evidence="7">Protein modification; lipoprotein biosynthesis (diacylglyceryl transfer).</text>
</comment>
<dbReference type="PANTHER" id="PTHR30589:SF0">
    <property type="entry name" value="PHOSPHATIDYLGLYCEROL--PROLIPOPROTEIN DIACYLGLYCERYL TRANSFERASE"/>
    <property type="match status" value="1"/>
</dbReference>
<evidence type="ECO:0000256" key="5">
    <source>
        <dbReference type="ARBA" id="ARBA00022989"/>
    </source>
</evidence>
<dbReference type="HAMAP" id="MF_01147">
    <property type="entry name" value="Lgt"/>
    <property type="match status" value="1"/>
</dbReference>
<evidence type="ECO:0000256" key="7">
    <source>
        <dbReference type="HAMAP-Rule" id="MF_01147"/>
    </source>
</evidence>
<comment type="similarity">
    <text evidence="1 7">Belongs to the Lgt family.</text>
</comment>
<evidence type="ECO:0000313" key="9">
    <source>
        <dbReference type="Proteomes" id="UP000744980"/>
    </source>
</evidence>
<feature type="transmembrane region" description="Helical" evidence="7">
    <location>
        <begin position="28"/>
        <end position="46"/>
    </location>
</feature>
<gene>
    <name evidence="7" type="primary">lgt</name>
    <name evidence="8" type="ORF">GFB56_27275</name>
</gene>
<dbReference type="Pfam" id="PF01790">
    <property type="entry name" value="LGT"/>
    <property type="match status" value="1"/>
</dbReference>
<dbReference type="PANTHER" id="PTHR30589">
    <property type="entry name" value="PROLIPOPROTEIN DIACYLGLYCERYL TRANSFERASE"/>
    <property type="match status" value="1"/>
</dbReference>
<evidence type="ECO:0000256" key="3">
    <source>
        <dbReference type="ARBA" id="ARBA00022679"/>
    </source>
</evidence>
<comment type="function">
    <text evidence="7">Catalyzes the transfer of the diacylglyceryl group from phosphatidylglycerol to the sulfhydryl group of the N-terminal cysteine of a prolipoprotein, the first step in the formation of mature lipoproteins.</text>
</comment>
<reference evidence="8 9" key="1">
    <citation type="submission" date="2020-01" db="EMBL/GenBank/DDBJ databases">
        <title>Draft genome assembly of Ensifer adhaerens T173.</title>
        <authorList>
            <person name="Craig J.E."/>
            <person name="Stinchcombe J.R."/>
        </authorList>
    </citation>
    <scope>NUCLEOTIDE SEQUENCE [LARGE SCALE GENOMIC DNA]</scope>
    <source>
        <strain evidence="8 9">T173</strain>
    </source>
</reference>
<feature type="transmembrane region" description="Helical" evidence="7">
    <location>
        <begin position="189"/>
        <end position="208"/>
    </location>
</feature>
<dbReference type="PROSITE" id="PS01311">
    <property type="entry name" value="LGT"/>
    <property type="match status" value="1"/>
</dbReference>
<feature type="transmembrane region" description="Helical" evidence="7">
    <location>
        <begin position="71"/>
        <end position="94"/>
    </location>
</feature>
<dbReference type="AlphaFoldDB" id="A0AAW4FSU7"/>
<dbReference type="NCBIfam" id="TIGR00544">
    <property type="entry name" value="lgt"/>
    <property type="match status" value="1"/>
</dbReference>
<dbReference type="EMBL" id="WXFA01000026">
    <property type="protein sequence ID" value="MBM3094450.1"/>
    <property type="molecule type" value="Genomic_DNA"/>
</dbReference>
<keyword evidence="3 7" id="KW-0808">Transferase</keyword>
<keyword evidence="5 7" id="KW-1133">Transmembrane helix</keyword>
<evidence type="ECO:0000256" key="2">
    <source>
        <dbReference type="ARBA" id="ARBA00022475"/>
    </source>
</evidence>
<dbReference type="Proteomes" id="UP000744980">
    <property type="component" value="Unassembled WGS sequence"/>
</dbReference>
<evidence type="ECO:0000256" key="4">
    <source>
        <dbReference type="ARBA" id="ARBA00022692"/>
    </source>
</evidence>